<comment type="subcellular location">
    <subcellularLocation>
        <location evidence="2">Cell membrane</location>
        <topology evidence="2">Multi-pass membrane protein</topology>
    </subcellularLocation>
</comment>
<reference evidence="20" key="1">
    <citation type="submission" date="2021-01" db="EMBL/GenBank/DDBJ databases">
        <title>Whole genome shotgun sequence of Cellulomonas pakistanensis NBRC 110800.</title>
        <authorList>
            <person name="Komaki H."/>
            <person name="Tamura T."/>
        </authorList>
    </citation>
    <scope>NUCLEOTIDE SEQUENCE</scope>
    <source>
        <strain evidence="20">NBRC 110800</strain>
    </source>
</reference>
<keyword evidence="12 18" id="KW-0548">Nucleotidyltransferase</keyword>
<proteinExistence type="inferred from homology"/>
<evidence type="ECO:0000313" key="21">
    <source>
        <dbReference type="Proteomes" id="UP000642125"/>
    </source>
</evidence>
<evidence type="ECO:0000256" key="17">
    <source>
        <dbReference type="ARBA" id="ARBA00023264"/>
    </source>
</evidence>
<feature type="transmembrane region" description="Helical" evidence="19">
    <location>
        <begin position="216"/>
        <end position="238"/>
    </location>
</feature>
<gene>
    <name evidence="20" type="ORF">Cpa01nite_32240</name>
</gene>
<keyword evidence="11 18" id="KW-0812">Transmembrane</keyword>
<dbReference type="InterPro" id="IPR000374">
    <property type="entry name" value="PC_trans"/>
</dbReference>
<evidence type="ECO:0000256" key="8">
    <source>
        <dbReference type="ARBA" id="ARBA00022475"/>
    </source>
</evidence>
<dbReference type="GO" id="GO:0004605">
    <property type="term" value="F:phosphatidate cytidylyltransferase activity"/>
    <property type="evidence" value="ECO:0007669"/>
    <property type="project" value="UniProtKB-EC"/>
</dbReference>
<evidence type="ECO:0000256" key="10">
    <source>
        <dbReference type="ARBA" id="ARBA00022679"/>
    </source>
</evidence>
<evidence type="ECO:0000256" key="9">
    <source>
        <dbReference type="ARBA" id="ARBA00022516"/>
    </source>
</evidence>
<feature type="transmembrane region" description="Helical" evidence="19">
    <location>
        <begin position="46"/>
        <end position="64"/>
    </location>
</feature>
<keyword evidence="9" id="KW-0444">Lipid biosynthesis</keyword>
<keyword evidence="16" id="KW-0594">Phospholipid biosynthesis</keyword>
<evidence type="ECO:0000256" key="15">
    <source>
        <dbReference type="ARBA" id="ARBA00023136"/>
    </source>
</evidence>
<comment type="pathway">
    <text evidence="3 18">Phospholipid metabolism; CDP-diacylglycerol biosynthesis; CDP-diacylglycerol from sn-glycerol 3-phosphate: step 3/3.</text>
</comment>
<accession>A0A919PCU8</accession>
<dbReference type="Proteomes" id="UP000642125">
    <property type="component" value="Unassembled WGS sequence"/>
</dbReference>
<protein>
    <recommendedName>
        <fullName evidence="7 18">Phosphatidate cytidylyltransferase</fullName>
        <ecNumber evidence="6 18">2.7.7.41</ecNumber>
    </recommendedName>
</protein>
<feature type="transmembrane region" description="Helical" evidence="19">
    <location>
        <begin position="123"/>
        <end position="143"/>
    </location>
</feature>
<keyword evidence="15 19" id="KW-0472">Membrane</keyword>
<dbReference type="Pfam" id="PF01148">
    <property type="entry name" value="CTP_transf_1"/>
    <property type="match status" value="1"/>
</dbReference>
<organism evidence="20 21">
    <name type="scientific">Cellulomonas pakistanensis</name>
    <dbReference type="NCBI Taxonomy" id="992287"/>
    <lineage>
        <taxon>Bacteria</taxon>
        <taxon>Bacillati</taxon>
        <taxon>Actinomycetota</taxon>
        <taxon>Actinomycetes</taxon>
        <taxon>Micrococcales</taxon>
        <taxon>Cellulomonadaceae</taxon>
        <taxon>Cellulomonas</taxon>
    </lineage>
</organism>
<keyword evidence="10 18" id="KW-0808">Transferase</keyword>
<keyword evidence="13 19" id="KW-1133">Transmembrane helix</keyword>
<evidence type="ECO:0000256" key="12">
    <source>
        <dbReference type="ARBA" id="ARBA00022695"/>
    </source>
</evidence>
<keyword evidence="14" id="KW-0443">Lipid metabolism</keyword>
<evidence type="ECO:0000256" key="13">
    <source>
        <dbReference type="ARBA" id="ARBA00022989"/>
    </source>
</evidence>
<evidence type="ECO:0000313" key="20">
    <source>
        <dbReference type="EMBL" id="GIG37843.1"/>
    </source>
</evidence>
<keyword evidence="8" id="KW-1003">Cell membrane</keyword>
<sequence>MSSHVVAPAPGTSRAGRDLPVAVAVGLGLLVLVAGSLFVRKEVFGLIAVAAVGAGLWELAQAFARRGVHIPVLPLLVGDVGILVSAYVAGMEAVFVAFVLTVGGIVVWRVLDGSGPRAVRDATSGVFAAAYLPLMAGFVMLMLAAEDGAMRVALFILLCVANDTGGYVVGVLIGRHPLAPSVSPKKTWEGLLGSVVLASVVGVLGIHLMFDGDPAVGALLGVATVVVATLGDLGESLLKRDLELKDMGTLLPGHGGILDRIDSMLLAAPVVYLLLEALQPVTGG</sequence>
<dbReference type="EMBL" id="BONO01000030">
    <property type="protein sequence ID" value="GIG37843.1"/>
    <property type="molecule type" value="Genomic_DNA"/>
</dbReference>
<keyword evidence="17" id="KW-1208">Phospholipid metabolism</keyword>
<dbReference type="PANTHER" id="PTHR46382:SF1">
    <property type="entry name" value="PHOSPHATIDATE CYTIDYLYLTRANSFERASE"/>
    <property type="match status" value="1"/>
</dbReference>
<evidence type="ECO:0000256" key="18">
    <source>
        <dbReference type="RuleBase" id="RU003938"/>
    </source>
</evidence>
<feature type="transmembrane region" description="Helical" evidence="19">
    <location>
        <begin position="20"/>
        <end position="39"/>
    </location>
</feature>
<comment type="similarity">
    <text evidence="5 18">Belongs to the CDS family.</text>
</comment>
<evidence type="ECO:0000256" key="5">
    <source>
        <dbReference type="ARBA" id="ARBA00010185"/>
    </source>
</evidence>
<dbReference type="RefSeq" id="WP_203669895.1">
    <property type="nucleotide sequence ID" value="NZ_BONO01000030.1"/>
</dbReference>
<comment type="catalytic activity">
    <reaction evidence="1 18">
        <text>a 1,2-diacyl-sn-glycero-3-phosphate + CTP + H(+) = a CDP-1,2-diacyl-sn-glycerol + diphosphate</text>
        <dbReference type="Rhea" id="RHEA:16229"/>
        <dbReference type="ChEBI" id="CHEBI:15378"/>
        <dbReference type="ChEBI" id="CHEBI:33019"/>
        <dbReference type="ChEBI" id="CHEBI:37563"/>
        <dbReference type="ChEBI" id="CHEBI:58332"/>
        <dbReference type="ChEBI" id="CHEBI:58608"/>
        <dbReference type="EC" id="2.7.7.41"/>
    </reaction>
</comment>
<dbReference type="AlphaFoldDB" id="A0A919PCU8"/>
<evidence type="ECO:0000256" key="4">
    <source>
        <dbReference type="ARBA" id="ARBA00005189"/>
    </source>
</evidence>
<evidence type="ECO:0000256" key="3">
    <source>
        <dbReference type="ARBA" id="ARBA00005119"/>
    </source>
</evidence>
<dbReference type="PANTHER" id="PTHR46382">
    <property type="entry name" value="PHOSPHATIDATE CYTIDYLYLTRANSFERASE"/>
    <property type="match status" value="1"/>
</dbReference>
<feature type="transmembrane region" description="Helical" evidence="19">
    <location>
        <begin position="190"/>
        <end position="210"/>
    </location>
</feature>
<comment type="caution">
    <text evidence="20">The sequence shown here is derived from an EMBL/GenBank/DDBJ whole genome shotgun (WGS) entry which is preliminary data.</text>
</comment>
<dbReference type="GO" id="GO:0005886">
    <property type="term" value="C:plasma membrane"/>
    <property type="evidence" value="ECO:0007669"/>
    <property type="project" value="UniProtKB-SubCell"/>
</dbReference>
<evidence type="ECO:0000256" key="1">
    <source>
        <dbReference type="ARBA" id="ARBA00001698"/>
    </source>
</evidence>
<feature type="transmembrane region" description="Helical" evidence="19">
    <location>
        <begin position="149"/>
        <end position="169"/>
    </location>
</feature>
<evidence type="ECO:0000256" key="2">
    <source>
        <dbReference type="ARBA" id="ARBA00004651"/>
    </source>
</evidence>
<evidence type="ECO:0000256" key="19">
    <source>
        <dbReference type="SAM" id="Phobius"/>
    </source>
</evidence>
<name>A0A919PCU8_9CELL</name>
<evidence type="ECO:0000256" key="7">
    <source>
        <dbReference type="ARBA" id="ARBA00019373"/>
    </source>
</evidence>
<feature type="transmembrane region" description="Helical" evidence="19">
    <location>
        <begin position="84"/>
        <end position="111"/>
    </location>
</feature>
<evidence type="ECO:0000256" key="11">
    <source>
        <dbReference type="ARBA" id="ARBA00022692"/>
    </source>
</evidence>
<dbReference type="EC" id="2.7.7.41" evidence="6 18"/>
<dbReference type="PROSITE" id="PS01315">
    <property type="entry name" value="CDS"/>
    <property type="match status" value="1"/>
</dbReference>
<evidence type="ECO:0000256" key="14">
    <source>
        <dbReference type="ARBA" id="ARBA00023098"/>
    </source>
</evidence>
<dbReference type="GO" id="GO:0016024">
    <property type="term" value="P:CDP-diacylglycerol biosynthetic process"/>
    <property type="evidence" value="ECO:0007669"/>
    <property type="project" value="TreeGrafter"/>
</dbReference>
<evidence type="ECO:0000256" key="16">
    <source>
        <dbReference type="ARBA" id="ARBA00023209"/>
    </source>
</evidence>
<comment type="pathway">
    <text evidence="4">Lipid metabolism.</text>
</comment>
<keyword evidence="21" id="KW-1185">Reference proteome</keyword>
<evidence type="ECO:0000256" key="6">
    <source>
        <dbReference type="ARBA" id="ARBA00012487"/>
    </source>
</evidence>